<evidence type="ECO:0000313" key="3">
    <source>
        <dbReference type="Proteomes" id="UP000243488"/>
    </source>
</evidence>
<evidence type="ECO:0008006" key="4">
    <source>
        <dbReference type="Google" id="ProtNLM"/>
    </source>
</evidence>
<protein>
    <recommendedName>
        <fullName evidence="4">DUF3592 domain-containing protein</fullName>
    </recommendedName>
</protein>
<feature type="transmembrane region" description="Helical" evidence="1">
    <location>
        <begin position="269"/>
        <end position="293"/>
    </location>
</feature>
<proteinExistence type="predicted"/>
<organism evidence="2 3">
    <name type="scientific">Halopseudomonas phragmitis</name>
    <dbReference type="NCBI Taxonomy" id="1931241"/>
    <lineage>
        <taxon>Bacteria</taxon>
        <taxon>Pseudomonadati</taxon>
        <taxon>Pseudomonadota</taxon>
        <taxon>Gammaproteobacteria</taxon>
        <taxon>Pseudomonadales</taxon>
        <taxon>Pseudomonadaceae</taxon>
        <taxon>Halopseudomonas</taxon>
    </lineage>
</organism>
<dbReference type="STRING" id="1931241.BVH74_12820"/>
<accession>A0A1V0B6L3</accession>
<evidence type="ECO:0000256" key="1">
    <source>
        <dbReference type="SAM" id="Phobius"/>
    </source>
</evidence>
<dbReference type="Proteomes" id="UP000243488">
    <property type="component" value="Chromosome"/>
</dbReference>
<keyword evidence="1" id="KW-0812">Transmembrane</keyword>
<dbReference type="AlphaFoldDB" id="A0A1V0B6L3"/>
<gene>
    <name evidence="2" type="ORF">BVH74_12820</name>
</gene>
<reference evidence="2 3" key="1">
    <citation type="submission" date="2017-03" db="EMBL/GenBank/DDBJ databases">
        <title>Complete genome sequence of the novel DNRA strain Pseudomonas sp. S-6-2 isolated from Chinese polluted river sediment. Journal of Biotechnology.</title>
        <authorList>
            <person name="Li J."/>
            <person name="Xiang F."/>
            <person name="Wang L."/>
            <person name="Xi L."/>
            <person name="Liu J."/>
        </authorList>
    </citation>
    <scope>NUCLEOTIDE SEQUENCE [LARGE SCALE GENOMIC DNA]</scope>
    <source>
        <strain evidence="2 3">S-6-2</strain>
    </source>
</reference>
<keyword evidence="1" id="KW-0472">Membrane</keyword>
<keyword evidence="3" id="KW-1185">Reference proteome</keyword>
<name>A0A1V0B6L3_9GAMM</name>
<dbReference type="KEGG" id="ppha:BVH74_12820"/>
<feature type="transmembrane region" description="Helical" evidence="1">
    <location>
        <begin position="299"/>
        <end position="321"/>
    </location>
</feature>
<feature type="transmembrane region" description="Helical" evidence="1">
    <location>
        <begin position="58"/>
        <end position="78"/>
    </location>
</feature>
<feature type="transmembrane region" description="Helical" evidence="1">
    <location>
        <begin position="24"/>
        <end position="46"/>
    </location>
</feature>
<dbReference type="EMBL" id="CP020100">
    <property type="protein sequence ID" value="AQZ95576.1"/>
    <property type="molecule type" value="Genomic_DNA"/>
</dbReference>
<sequence length="415" mass="45785">MSWQGKSAPAEELAQHGLASNRDVGYWLALIMGAGLSLFVLPWVLLMPSELAQGNYEILAILPLLVVGSGLLVWGWMLRRRYLLIGPTRLFLDPLPGQVGGQIGGSFQLSHGSWVGPPQIWLNCVYVYSTGTGKQRQTRRDVLWQSEQIAWVRPQGMKTENRFVFDVPENLPTNGRHPTRVGRVEWVVHCEGRWRPPAGSAANNGKSVKFVRDWSIPVEQGNAQSSLARPATLQQAEQQQARAHIEAYLSPGQVSGQYQLNSKAGRIPALGLALLLFGTVFSAAGGFMLFLALDGEPMLWVVGPVFLLPGLMTVMTGIMFLGRSLKVEISRQQIRIVRYLFGMPLYRRQAVLDTNSRLEIRCRLSSTGNRPVSTEYYTAYVVAGDKRLPVAEGIVGQSAAEALCREVGRSTGLVF</sequence>
<evidence type="ECO:0000313" key="2">
    <source>
        <dbReference type="EMBL" id="AQZ95576.1"/>
    </source>
</evidence>
<dbReference type="RefSeq" id="WP_080050444.1">
    <property type="nucleotide sequence ID" value="NZ_CP020100.1"/>
</dbReference>
<keyword evidence="1" id="KW-1133">Transmembrane helix</keyword>